<dbReference type="SUPFAM" id="SSF57424">
    <property type="entry name" value="LDL receptor-like module"/>
    <property type="match status" value="1"/>
</dbReference>
<dbReference type="CDD" id="cd00112">
    <property type="entry name" value="LDLa"/>
    <property type="match status" value="1"/>
</dbReference>
<dbReference type="KEGG" id="lgi:LOTGIDRAFT_167107"/>
<evidence type="ECO:0000256" key="1">
    <source>
        <dbReference type="ARBA" id="ARBA00023157"/>
    </source>
</evidence>
<evidence type="ECO:0000313" key="7">
    <source>
        <dbReference type="Proteomes" id="UP000030746"/>
    </source>
</evidence>
<dbReference type="AlphaFoldDB" id="V3Z6X9"/>
<dbReference type="OMA" id="KFTTCNN"/>
<feature type="compositionally biased region" description="Low complexity" evidence="3">
    <location>
        <begin position="591"/>
        <end position="607"/>
    </location>
</feature>
<dbReference type="PROSITE" id="PS50068">
    <property type="entry name" value="LDLRA_2"/>
    <property type="match status" value="1"/>
</dbReference>
<feature type="compositionally biased region" description="Basic and acidic residues" evidence="3">
    <location>
        <begin position="680"/>
        <end position="690"/>
    </location>
</feature>
<accession>V3Z6X9</accession>
<feature type="transmembrane region" description="Helical" evidence="4">
    <location>
        <begin position="462"/>
        <end position="489"/>
    </location>
</feature>
<reference evidence="6 7" key="1">
    <citation type="journal article" date="2013" name="Nature">
        <title>Insights into bilaterian evolution from three spiralian genomes.</title>
        <authorList>
            <person name="Simakov O."/>
            <person name="Marletaz F."/>
            <person name="Cho S.J."/>
            <person name="Edsinger-Gonzales E."/>
            <person name="Havlak P."/>
            <person name="Hellsten U."/>
            <person name="Kuo D.H."/>
            <person name="Larsson T."/>
            <person name="Lv J."/>
            <person name="Arendt D."/>
            <person name="Savage R."/>
            <person name="Osoegawa K."/>
            <person name="de Jong P."/>
            <person name="Grimwood J."/>
            <person name="Chapman J.A."/>
            <person name="Shapiro H."/>
            <person name="Aerts A."/>
            <person name="Otillar R.P."/>
            <person name="Terry A.Y."/>
            <person name="Boore J.L."/>
            <person name="Grigoriev I.V."/>
            <person name="Lindberg D.R."/>
            <person name="Seaver E.C."/>
            <person name="Weisblat D.A."/>
            <person name="Putnam N.H."/>
            <person name="Rokhsar D.S."/>
        </authorList>
    </citation>
    <scope>NUCLEOTIDE SEQUENCE [LARGE SCALE GENOMIC DNA]</scope>
</reference>
<dbReference type="CTD" id="20240531"/>
<dbReference type="Proteomes" id="UP000030746">
    <property type="component" value="Unassembled WGS sequence"/>
</dbReference>
<feature type="disulfide bond" evidence="2">
    <location>
        <begin position="420"/>
        <end position="438"/>
    </location>
</feature>
<dbReference type="HOGENOM" id="CLU_320618_0_0_1"/>
<protein>
    <recommendedName>
        <fullName evidence="8">CUB domain-containing protein</fullName>
    </recommendedName>
</protein>
<proteinExistence type="predicted"/>
<dbReference type="SUPFAM" id="SSF49854">
    <property type="entry name" value="Spermadhesin, CUB domain"/>
    <property type="match status" value="1"/>
</dbReference>
<keyword evidence="5" id="KW-0732">Signal</keyword>
<dbReference type="InterPro" id="IPR042333">
    <property type="entry name" value="LRAD2/Mig-13-like"/>
</dbReference>
<dbReference type="EMBL" id="KB203049">
    <property type="protein sequence ID" value="ESO86583.1"/>
    <property type="molecule type" value="Genomic_DNA"/>
</dbReference>
<keyword evidence="4" id="KW-0812">Transmembrane</keyword>
<sequence>MGKVNCVIFLSILLVLVELSYTQRSKNLDLCKKDHRFIPNGDHLPSVGSNMKVYFSVKENVEQQCLMRFTTCVSCKLNLTSVSSYLSFSTCHKQLDVTNSKCTQGCTYLHVFDPDYRNETTKYFTGPFDVYRSESKTMYIVFCSNGIQYKHVNITLQLSVEEKKEVYKGSSQDIHTGYNQIVMSPFFPNYYAENSEEYIYEFRAVNHEDYVFLVFDDWNLSPYSTIQFENTNIQGPVKGSASRPSVLSNGPYIKLHFKTGKSSTSQIRSYMGFKLSYKFYDKRKYVQRRETNCGEYILNRDGGTLMFQPSSNINDFYDCIWVVKVQKGYDSVYCKLEAFESIRDYDSQNRLEIRNGLTSQGTLKASVSPGTVDASSLYGHDSDTGFYIRLYGRYRDAKDFILTYASYKLGECVGDRYFNCDNKKCINSQFVCDGYNHCGDGSDEKSYSCNTYTRPEDSPNSYTLSVGVIIPIVISVFLIVVICLLLIFIRRCRRLQSTIPDDSQRISTVSSHNPQSGGGRGRRHRSRQQRISMNLTISQDSPPTYDEVIRSTPIGHLNMAFMWSNAEDGVIQPPTYEEAISSTGDLPQLSISHNLSSSSTETTASAARPVSELSSSTDSSYHQRPRQISSSSSSSAATVTGNPNWPGEPVPSSVPHSTSRSSRNKPQDDLIVSANALGDKPNEGQAEHTQGHAPPQQLVTPKECGMRYDPENQAAGAGISAVPPNSAVSSDSQDIDTSRALQEYVARKKYQKKRASNDGQTSNGERSESHVRSPRHRHLASEGSSRSEQSPSSSSDKNHRKRQDRRGGNSRSRDSPSAHSVQESLPPPPPSPPQRSVDPSRSERPNCSTSLLSPSHGSFSDRVEANPPLEQSASDNIRLSESTQNLVLNLQVNADDPPENTDIFV</sequence>
<dbReference type="InterPro" id="IPR002172">
    <property type="entry name" value="LDrepeatLR_classA_rpt"/>
</dbReference>
<comment type="caution">
    <text evidence="2">Lacks conserved residue(s) required for the propagation of feature annotation.</text>
</comment>
<dbReference type="Gene3D" id="2.60.120.290">
    <property type="entry name" value="Spermadhesin, CUB domain"/>
    <property type="match status" value="1"/>
</dbReference>
<organism evidence="6 7">
    <name type="scientific">Lottia gigantea</name>
    <name type="common">Giant owl limpet</name>
    <dbReference type="NCBI Taxonomy" id="225164"/>
    <lineage>
        <taxon>Eukaryota</taxon>
        <taxon>Metazoa</taxon>
        <taxon>Spiralia</taxon>
        <taxon>Lophotrochozoa</taxon>
        <taxon>Mollusca</taxon>
        <taxon>Gastropoda</taxon>
        <taxon>Patellogastropoda</taxon>
        <taxon>Lottioidea</taxon>
        <taxon>Lottiidae</taxon>
        <taxon>Lottia</taxon>
    </lineage>
</organism>
<feature type="signal peptide" evidence="5">
    <location>
        <begin position="1"/>
        <end position="22"/>
    </location>
</feature>
<dbReference type="PANTHER" id="PTHR24652">
    <property type="entry name" value="LOW-DENSITY LIPOPROTEIN RECEPTOR CLASS A DOMAIN-CONTAINING PROTEIN 2"/>
    <property type="match status" value="1"/>
</dbReference>
<dbReference type="InterPro" id="IPR023415">
    <property type="entry name" value="LDLR_class-A_CS"/>
</dbReference>
<feature type="compositionally biased region" description="Polar residues" evidence="3">
    <location>
        <begin position="612"/>
        <end position="628"/>
    </location>
</feature>
<dbReference type="InterPro" id="IPR035914">
    <property type="entry name" value="Sperma_CUB_dom_sf"/>
</dbReference>
<keyword evidence="4" id="KW-1133">Transmembrane helix</keyword>
<gene>
    <name evidence="6" type="ORF">LOTGIDRAFT_167107</name>
</gene>
<feature type="chain" id="PRO_5004717645" description="CUB domain-containing protein" evidence="5">
    <location>
        <begin position="23"/>
        <end position="905"/>
    </location>
</feature>
<name>V3Z6X9_LOTGI</name>
<dbReference type="Gene3D" id="4.10.400.10">
    <property type="entry name" value="Low-density Lipoprotein Receptor"/>
    <property type="match status" value="1"/>
</dbReference>
<feature type="region of interest" description="Disordered" evidence="3">
    <location>
        <begin position="591"/>
        <end position="876"/>
    </location>
</feature>
<feature type="region of interest" description="Disordered" evidence="3">
    <location>
        <begin position="503"/>
        <end position="528"/>
    </location>
</feature>
<feature type="compositionally biased region" description="Low complexity" evidence="3">
    <location>
        <begin position="781"/>
        <end position="795"/>
    </location>
</feature>
<feature type="compositionally biased region" description="Basic and acidic residues" evidence="3">
    <location>
        <begin position="805"/>
        <end position="816"/>
    </location>
</feature>
<evidence type="ECO:0000313" key="6">
    <source>
        <dbReference type="EMBL" id="ESO86583.1"/>
    </source>
</evidence>
<evidence type="ECO:0000256" key="4">
    <source>
        <dbReference type="SAM" id="Phobius"/>
    </source>
</evidence>
<evidence type="ECO:0000256" key="2">
    <source>
        <dbReference type="PROSITE-ProRule" id="PRU00124"/>
    </source>
</evidence>
<feature type="compositionally biased region" description="Polar residues" evidence="3">
    <location>
        <begin position="845"/>
        <end position="858"/>
    </location>
</feature>
<dbReference type="InterPro" id="IPR036055">
    <property type="entry name" value="LDL_receptor-like_sf"/>
</dbReference>
<dbReference type="Pfam" id="PF00057">
    <property type="entry name" value="Ldl_recept_a"/>
    <property type="match status" value="1"/>
</dbReference>
<evidence type="ECO:0000256" key="3">
    <source>
        <dbReference type="SAM" id="MobiDB-lite"/>
    </source>
</evidence>
<evidence type="ECO:0008006" key="8">
    <source>
        <dbReference type="Google" id="ProtNLM"/>
    </source>
</evidence>
<feature type="compositionally biased region" description="Low complexity" evidence="3">
    <location>
        <begin position="650"/>
        <end position="661"/>
    </location>
</feature>
<dbReference type="RefSeq" id="XP_009062816.1">
    <property type="nucleotide sequence ID" value="XM_009064568.1"/>
</dbReference>
<dbReference type="GeneID" id="20240531"/>
<keyword evidence="4" id="KW-0472">Membrane</keyword>
<keyword evidence="1 2" id="KW-1015">Disulfide bond</keyword>
<evidence type="ECO:0000256" key="5">
    <source>
        <dbReference type="SAM" id="SignalP"/>
    </source>
</evidence>
<dbReference type="PROSITE" id="PS01209">
    <property type="entry name" value="LDLRA_1"/>
    <property type="match status" value="1"/>
</dbReference>
<dbReference type="OrthoDB" id="19606at2759"/>
<keyword evidence="7" id="KW-1185">Reference proteome</keyword>
<dbReference type="SMART" id="SM00192">
    <property type="entry name" value="LDLa"/>
    <property type="match status" value="1"/>
</dbReference>
<feature type="compositionally biased region" description="Polar residues" evidence="3">
    <location>
        <begin position="503"/>
        <end position="514"/>
    </location>
</feature>